<reference evidence="2 3" key="2">
    <citation type="journal article" date="2019" name="G3 (Bethesda)">
        <title>Hybrid Assembly of the Genome of the Entomopathogenic Nematode Steinernema carpocapsae Identifies the X-Chromosome.</title>
        <authorList>
            <person name="Serra L."/>
            <person name="Macchietto M."/>
            <person name="Macias-Munoz A."/>
            <person name="McGill C.J."/>
            <person name="Rodriguez I.M."/>
            <person name="Rodriguez B."/>
            <person name="Murad R."/>
            <person name="Mortazavi A."/>
        </authorList>
    </citation>
    <scope>NUCLEOTIDE SEQUENCE [LARGE SCALE GENOMIC DNA]</scope>
    <source>
        <strain evidence="2 3">ALL</strain>
    </source>
</reference>
<organism evidence="2 3">
    <name type="scientific">Steinernema carpocapsae</name>
    <name type="common">Entomopathogenic nematode</name>
    <dbReference type="NCBI Taxonomy" id="34508"/>
    <lineage>
        <taxon>Eukaryota</taxon>
        <taxon>Metazoa</taxon>
        <taxon>Ecdysozoa</taxon>
        <taxon>Nematoda</taxon>
        <taxon>Chromadorea</taxon>
        <taxon>Rhabditida</taxon>
        <taxon>Tylenchina</taxon>
        <taxon>Panagrolaimomorpha</taxon>
        <taxon>Strongyloidoidea</taxon>
        <taxon>Steinernematidae</taxon>
        <taxon>Steinernema</taxon>
    </lineage>
</organism>
<name>A0A4U5LQK2_STECR</name>
<evidence type="ECO:0000313" key="2">
    <source>
        <dbReference type="EMBL" id="TKR58251.1"/>
    </source>
</evidence>
<sequence>MEWSEADFDETTASPPEKRPKRPYRAGVSAMNLRLSQNGRFLYACLEILFLQFLKPLTGRKSNTCVSRRISSLIFSLMCSLISVPLL</sequence>
<comment type="caution">
    <text evidence="2">The sequence shown here is derived from an EMBL/GenBank/DDBJ whole genome shotgun (WGS) entry which is preliminary data.</text>
</comment>
<feature type="compositionally biased region" description="Acidic residues" evidence="1">
    <location>
        <begin position="1"/>
        <end position="10"/>
    </location>
</feature>
<reference evidence="2 3" key="1">
    <citation type="journal article" date="2015" name="Genome Biol.">
        <title>Comparative genomics of Steinernema reveals deeply conserved gene regulatory networks.</title>
        <authorList>
            <person name="Dillman A.R."/>
            <person name="Macchietto M."/>
            <person name="Porter C.F."/>
            <person name="Rogers A."/>
            <person name="Williams B."/>
            <person name="Antoshechkin I."/>
            <person name="Lee M.M."/>
            <person name="Goodwin Z."/>
            <person name="Lu X."/>
            <person name="Lewis E.E."/>
            <person name="Goodrich-Blair H."/>
            <person name="Stock S.P."/>
            <person name="Adams B.J."/>
            <person name="Sternberg P.W."/>
            <person name="Mortazavi A."/>
        </authorList>
    </citation>
    <scope>NUCLEOTIDE SEQUENCE [LARGE SCALE GENOMIC DNA]</scope>
    <source>
        <strain evidence="2 3">ALL</strain>
    </source>
</reference>
<dbReference type="AlphaFoldDB" id="A0A4U5LQK2"/>
<feature type="region of interest" description="Disordered" evidence="1">
    <location>
        <begin position="1"/>
        <end position="23"/>
    </location>
</feature>
<evidence type="ECO:0000256" key="1">
    <source>
        <dbReference type="SAM" id="MobiDB-lite"/>
    </source>
</evidence>
<accession>A0A4U5LQK2</accession>
<keyword evidence="3" id="KW-1185">Reference proteome</keyword>
<gene>
    <name evidence="2" type="ORF">L596_029721</name>
</gene>
<dbReference type="EMBL" id="AZBU02000013">
    <property type="protein sequence ID" value="TKR58251.1"/>
    <property type="molecule type" value="Genomic_DNA"/>
</dbReference>
<evidence type="ECO:0000313" key="3">
    <source>
        <dbReference type="Proteomes" id="UP000298663"/>
    </source>
</evidence>
<proteinExistence type="predicted"/>
<protein>
    <submittedName>
        <fullName evidence="2">Uncharacterized protein</fullName>
    </submittedName>
</protein>
<dbReference type="Proteomes" id="UP000298663">
    <property type="component" value="Unassembled WGS sequence"/>
</dbReference>